<protein>
    <submittedName>
        <fullName evidence="2">7TM GPCR serpentine receptor class x (Srx) domain-containing protein</fullName>
    </submittedName>
</protein>
<evidence type="ECO:0000313" key="2">
    <source>
        <dbReference type="WBParaSite" id="PS1159_v2.g3463.t1"/>
    </source>
</evidence>
<organism evidence="1 2">
    <name type="scientific">Panagrolaimus sp. PS1159</name>
    <dbReference type="NCBI Taxonomy" id="55785"/>
    <lineage>
        <taxon>Eukaryota</taxon>
        <taxon>Metazoa</taxon>
        <taxon>Ecdysozoa</taxon>
        <taxon>Nematoda</taxon>
        <taxon>Chromadorea</taxon>
        <taxon>Rhabditida</taxon>
        <taxon>Tylenchina</taxon>
        <taxon>Panagrolaimomorpha</taxon>
        <taxon>Panagrolaimoidea</taxon>
        <taxon>Panagrolaimidae</taxon>
        <taxon>Panagrolaimus</taxon>
    </lineage>
</organism>
<reference evidence="2" key="1">
    <citation type="submission" date="2022-11" db="UniProtKB">
        <authorList>
            <consortium name="WormBaseParasite"/>
        </authorList>
    </citation>
    <scope>IDENTIFICATION</scope>
</reference>
<dbReference type="WBParaSite" id="PS1159_v2.g3463.t1">
    <property type="protein sequence ID" value="PS1159_v2.g3463.t1"/>
    <property type="gene ID" value="PS1159_v2.g3463"/>
</dbReference>
<sequence>MNELKYKTSLANKLGFIIIAFSVLSLYLIYINTVLHNAFGYICAAQSIAEAIVAACFAFWAVPISYFNPAVSSTHAGYWIGHILIYFYFLAVWLHFCKSMNRCFAIIFPIKYRVNFTIDIAKRLILGVLILAFLSAGTSFLYPCNPYFNTTEHIWGSRDEQCWERIGKYADRSVSAITAGGSLVFDVITWLYLLSINKKFKQHSATNSVNEKRFFFQTCLGTILHMIALSCSTIFVCMTDDLSIAIYRL</sequence>
<proteinExistence type="predicted"/>
<evidence type="ECO:0000313" key="1">
    <source>
        <dbReference type="Proteomes" id="UP000887580"/>
    </source>
</evidence>
<name>A0AC35GC84_9BILA</name>
<accession>A0AC35GC84</accession>
<dbReference type="Proteomes" id="UP000887580">
    <property type="component" value="Unplaced"/>
</dbReference>